<dbReference type="InterPro" id="IPR000873">
    <property type="entry name" value="AMP-dep_synth/lig_dom"/>
</dbReference>
<name>A0A5J5K1W7_9ACTN</name>
<protein>
    <submittedName>
        <fullName evidence="3">Amino acid adenylation domain-containing protein</fullName>
    </submittedName>
</protein>
<feature type="domain" description="AMP-dependent synthetase/ligase" evidence="2">
    <location>
        <begin position="59"/>
        <end position="393"/>
    </location>
</feature>
<dbReference type="PANTHER" id="PTHR45527:SF1">
    <property type="entry name" value="FATTY ACID SYNTHASE"/>
    <property type="match status" value="1"/>
</dbReference>
<dbReference type="AlphaFoldDB" id="A0A5J5K1W7"/>
<dbReference type="InterPro" id="IPR042099">
    <property type="entry name" value="ANL_N_sf"/>
</dbReference>
<sequence>MSDPSHRPEDRATAHPQAGERPWSTPLLNLLSAEDRRLFQRFGQGPSWAVPHSHIHHAFERWAAATPHVVAATHLGETITYGELDRQANRLAALLARHGVLPGDNVGLFARRGIPMVAGLLAALKAGAAYVPQDVGIAPVAHLRQVIATADTRVILTLSDVAATIPATGGQVCIPVDTVMDQPLGDGHDAFDAEGIDPDGGCYVLFTSGTTGTPNGVVVTHRNVCNILLTEPGDLGMRPGLLVGQILNIGFDMAAWEILGALSHGATLVIRGKDIAETVESVDVVIATPTILASVDPGRCRRVEVVAVAGEPCPRALADRWAGVGAFYNACGPTETTIVNTMQRHDPAAIRLTIGRPTPNNTVYVLDEDRHPCAIGEAGEMWAGGECVSAGYLRNPELTRERYAPDPFLGGGRMMFRTRDLGRWTPDGELEHLGRSDDQVKIRGFRVELDSVSAVLESVPGCSRAATLKLDDRTLVSFVAPAHLDQAAARKAVADALPYYCVPAAVHPMVALPMTSRGKVDKDALLRLALAEVAS</sequence>
<dbReference type="GO" id="GO:0043041">
    <property type="term" value="P:amino acid activation for nonribosomal peptide biosynthetic process"/>
    <property type="evidence" value="ECO:0007669"/>
    <property type="project" value="TreeGrafter"/>
</dbReference>
<dbReference type="RefSeq" id="WP_150935283.1">
    <property type="nucleotide sequence ID" value="NZ_VYTZ01000007.1"/>
</dbReference>
<evidence type="ECO:0000313" key="4">
    <source>
        <dbReference type="Proteomes" id="UP000327011"/>
    </source>
</evidence>
<evidence type="ECO:0000313" key="3">
    <source>
        <dbReference type="EMBL" id="KAA9376932.1"/>
    </source>
</evidence>
<dbReference type="GO" id="GO:0031177">
    <property type="term" value="F:phosphopantetheine binding"/>
    <property type="evidence" value="ECO:0007669"/>
    <property type="project" value="TreeGrafter"/>
</dbReference>
<dbReference type="Proteomes" id="UP000327011">
    <property type="component" value="Unassembled WGS sequence"/>
</dbReference>
<dbReference type="GO" id="GO:0005737">
    <property type="term" value="C:cytoplasm"/>
    <property type="evidence" value="ECO:0007669"/>
    <property type="project" value="TreeGrafter"/>
</dbReference>
<feature type="compositionally biased region" description="Basic and acidic residues" evidence="1">
    <location>
        <begin position="1"/>
        <end position="13"/>
    </location>
</feature>
<organism evidence="3 4">
    <name type="scientific">Microbispora cellulosiformans</name>
    <dbReference type="NCBI Taxonomy" id="2614688"/>
    <lineage>
        <taxon>Bacteria</taxon>
        <taxon>Bacillati</taxon>
        <taxon>Actinomycetota</taxon>
        <taxon>Actinomycetes</taxon>
        <taxon>Streptosporangiales</taxon>
        <taxon>Streptosporangiaceae</taxon>
        <taxon>Microbispora</taxon>
    </lineage>
</organism>
<feature type="region of interest" description="Disordered" evidence="1">
    <location>
        <begin position="1"/>
        <end position="24"/>
    </location>
</feature>
<dbReference type="Gene3D" id="3.40.50.12780">
    <property type="entry name" value="N-terminal domain of ligase-like"/>
    <property type="match status" value="1"/>
</dbReference>
<dbReference type="InterPro" id="IPR045851">
    <property type="entry name" value="AMP-bd_C_sf"/>
</dbReference>
<keyword evidence="4" id="KW-1185">Reference proteome</keyword>
<gene>
    <name evidence="3" type="ORF">F5972_20965</name>
</gene>
<dbReference type="Gene3D" id="3.30.300.30">
    <property type="match status" value="1"/>
</dbReference>
<comment type="caution">
    <text evidence="3">The sequence shown here is derived from an EMBL/GenBank/DDBJ whole genome shotgun (WGS) entry which is preliminary data.</text>
</comment>
<dbReference type="PANTHER" id="PTHR45527">
    <property type="entry name" value="NONRIBOSOMAL PEPTIDE SYNTHETASE"/>
    <property type="match status" value="1"/>
</dbReference>
<proteinExistence type="predicted"/>
<dbReference type="EMBL" id="VYTZ01000007">
    <property type="protein sequence ID" value="KAA9376932.1"/>
    <property type="molecule type" value="Genomic_DNA"/>
</dbReference>
<dbReference type="Pfam" id="PF00501">
    <property type="entry name" value="AMP-binding"/>
    <property type="match status" value="1"/>
</dbReference>
<dbReference type="GO" id="GO:0044550">
    <property type="term" value="P:secondary metabolite biosynthetic process"/>
    <property type="evidence" value="ECO:0007669"/>
    <property type="project" value="TreeGrafter"/>
</dbReference>
<dbReference type="NCBIfam" id="TIGR01733">
    <property type="entry name" value="AA-adenyl-dom"/>
    <property type="match status" value="1"/>
</dbReference>
<evidence type="ECO:0000256" key="1">
    <source>
        <dbReference type="SAM" id="MobiDB-lite"/>
    </source>
</evidence>
<dbReference type="InterPro" id="IPR010071">
    <property type="entry name" value="AA_adenyl_dom"/>
</dbReference>
<dbReference type="SUPFAM" id="SSF56801">
    <property type="entry name" value="Acetyl-CoA synthetase-like"/>
    <property type="match status" value="1"/>
</dbReference>
<accession>A0A5J5K1W7</accession>
<reference evidence="3 4" key="1">
    <citation type="submission" date="2019-09" db="EMBL/GenBank/DDBJ databases">
        <title>Screening of Novel Bioactive Compounds from Soil-Associated.</title>
        <authorList>
            <person name="Gong X."/>
        </authorList>
    </citation>
    <scope>NUCLEOTIDE SEQUENCE [LARGE SCALE GENOMIC DNA]</scope>
    <source>
        <strain evidence="3 4">Gxj-6</strain>
    </source>
</reference>
<evidence type="ECO:0000259" key="2">
    <source>
        <dbReference type="Pfam" id="PF00501"/>
    </source>
</evidence>